<dbReference type="SUPFAM" id="SSF47413">
    <property type="entry name" value="lambda repressor-like DNA-binding domains"/>
    <property type="match status" value="1"/>
</dbReference>
<dbReference type="InterPro" id="IPR010982">
    <property type="entry name" value="Lambda_DNA-bd_dom_sf"/>
</dbReference>
<dbReference type="RefSeq" id="WP_356957003.1">
    <property type="nucleotide sequence ID" value="NZ_JBEYBD010000007.1"/>
</dbReference>
<dbReference type="InterPro" id="IPR001387">
    <property type="entry name" value="Cro/C1-type_HTH"/>
</dbReference>
<dbReference type="Gene3D" id="1.10.260.40">
    <property type="entry name" value="lambda repressor-like DNA-binding domains"/>
    <property type="match status" value="1"/>
</dbReference>
<proteinExistence type="predicted"/>
<sequence length="458" mass="51088">MPTAAGDPRLGEVIKAYMETRGIATHEAMARILGVERSLVSKYVNGSRSCRDVTQLRQFAEAMGLSPEIFGLLGRAEGEIHRREVEDWKLVRQTLNRNRQVLTSVAARLYWEPRRIEGTNCLTKPAWMAPTPVPLNRVRLGLEEEADEPLLDGSETETEPVRPMASDGTRFERYSQAIRAIAQPALFENRTSYRLLGAEFDEGGGRMRFGLTTYFDMIDICEALAHETAAAWMTRGHGERTELHELPFRERVGDLFDTGRRVLLPSINTLTIRRGPDGDTFFLHRRGSASVTLAPGLTHIVPAGVFQPAAIGPWNIRRDFDLWRNMIREFFEELLNAPEHDGSRGTSVDYTAEPYRTLSEALEKGSISTWCFGIGLDPLAPAGEILTTAVFEADVFDQVFAGLVSHNAEGEMYLAADGTVGTTWTAENVRRVLNHEPLAAAAAACIALTWRYRDQLLP</sequence>
<comment type="caution">
    <text evidence="3">The sequence shown here is derived from an EMBL/GenBank/DDBJ whole genome shotgun (WGS) entry which is preliminary data.</text>
</comment>
<protein>
    <submittedName>
        <fullName evidence="3">Helix-turn-helix transcriptional regulator</fullName>
    </submittedName>
</protein>
<feature type="compositionally biased region" description="Acidic residues" evidence="1">
    <location>
        <begin position="146"/>
        <end position="158"/>
    </location>
</feature>
<feature type="region of interest" description="Disordered" evidence="1">
    <location>
        <begin position="146"/>
        <end position="167"/>
    </location>
</feature>
<feature type="domain" description="HTH cro/C1-type" evidence="2">
    <location>
        <begin position="27"/>
        <end position="70"/>
    </location>
</feature>
<dbReference type="SMART" id="SM00530">
    <property type="entry name" value="HTH_XRE"/>
    <property type="match status" value="1"/>
</dbReference>
<accession>A0ABV2WMQ4</accession>
<dbReference type="Proteomes" id="UP001550628">
    <property type="component" value="Unassembled WGS sequence"/>
</dbReference>
<organism evidence="3 4">
    <name type="scientific">Nocardia rhamnosiphila</name>
    <dbReference type="NCBI Taxonomy" id="426716"/>
    <lineage>
        <taxon>Bacteria</taxon>
        <taxon>Bacillati</taxon>
        <taxon>Actinomycetota</taxon>
        <taxon>Actinomycetes</taxon>
        <taxon>Mycobacteriales</taxon>
        <taxon>Nocardiaceae</taxon>
        <taxon>Nocardia</taxon>
    </lineage>
</organism>
<reference evidence="3 4" key="1">
    <citation type="submission" date="2024-06" db="EMBL/GenBank/DDBJ databases">
        <title>The Natural Products Discovery Center: Release of the First 8490 Sequenced Strains for Exploring Actinobacteria Biosynthetic Diversity.</title>
        <authorList>
            <person name="Kalkreuter E."/>
            <person name="Kautsar S.A."/>
            <person name="Yang D."/>
            <person name="Bader C.D."/>
            <person name="Teijaro C.N."/>
            <person name="Fluegel L."/>
            <person name="Davis C.M."/>
            <person name="Simpson J.R."/>
            <person name="Lauterbach L."/>
            <person name="Steele A.D."/>
            <person name="Gui C."/>
            <person name="Meng S."/>
            <person name="Li G."/>
            <person name="Viehrig K."/>
            <person name="Ye F."/>
            <person name="Su P."/>
            <person name="Kiefer A.F."/>
            <person name="Nichols A."/>
            <person name="Cepeda A.J."/>
            <person name="Yan W."/>
            <person name="Fan B."/>
            <person name="Jiang Y."/>
            <person name="Adhikari A."/>
            <person name="Zheng C.-J."/>
            <person name="Schuster L."/>
            <person name="Cowan T.M."/>
            <person name="Smanski M.J."/>
            <person name="Chevrette M.G."/>
            <person name="De Carvalho L.P.S."/>
            <person name="Shen B."/>
        </authorList>
    </citation>
    <scope>NUCLEOTIDE SEQUENCE [LARGE SCALE GENOMIC DNA]</scope>
    <source>
        <strain evidence="3 4">NPDC019708</strain>
    </source>
</reference>
<evidence type="ECO:0000256" key="1">
    <source>
        <dbReference type="SAM" id="MobiDB-lite"/>
    </source>
</evidence>
<dbReference type="PROSITE" id="PS50943">
    <property type="entry name" value="HTH_CROC1"/>
    <property type="match status" value="1"/>
</dbReference>
<dbReference type="Pfam" id="PF13560">
    <property type="entry name" value="HTH_31"/>
    <property type="match status" value="1"/>
</dbReference>
<keyword evidence="4" id="KW-1185">Reference proteome</keyword>
<dbReference type="EMBL" id="JBEYBF010000005">
    <property type="protein sequence ID" value="MEU1952167.1"/>
    <property type="molecule type" value="Genomic_DNA"/>
</dbReference>
<evidence type="ECO:0000259" key="2">
    <source>
        <dbReference type="PROSITE" id="PS50943"/>
    </source>
</evidence>
<gene>
    <name evidence="3" type="ORF">ABZ510_09910</name>
</gene>
<dbReference type="CDD" id="cd00093">
    <property type="entry name" value="HTH_XRE"/>
    <property type="match status" value="1"/>
</dbReference>
<name>A0ABV2WMQ4_9NOCA</name>
<evidence type="ECO:0000313" key="4">
    <source>
        <dbReference type="Proteomes" id="UP001550628"/>
    </source>
</evidence>
<evidence type="ECO:0000313" key="3">
    <source>
        <dbReference type="EMBL" id="MEU1952167.1"/>
    </source>
</evidence>